<reference evidence="1" key="2">
    <citation type="journal article" date="2023" name="Science">
        <title>Genomic signatures of disease resistance in endangered staghorn corals.</title>
        <authorList>
            <person name="Vollmer S.V."/>
            <person name="Selwyn J.D."/>
            <person name="Despard B.A."/>
            <person name="Roesel C.L."/>
        </authorList>
    </citation>
    <scope>NUCLEOTIDE SEQUENCE</scope>
    <source>
        <strain evidence="1">K2</strain>
    </source>
</reference>
<comment type="caution">
    <text evidence="1">The sequence shown here is derived from an EMBL/GenBank/DDBJ whole genome shotgun (WGS) entry which is preliminary data.</text>
</comment>
<keyword evidence="2" id="KW-1185">Reference proteome</keyword>
<protein>
    <submittedName>
        <fullName evidence="1">Uncharacterized protein</fullName>
    </submittedName>
</protein>
<proteinExistence type="predicted"/>
<name>A0AAD9V0T6_ACRCE</name>
<organism evidence="1 2">
    <name type="scientific">Acropora cervicornis</name>
    <name type="common">Staghorn coral</name>
    <dbReference type="NCBI Taxonomy" id="6130"/>
    <lineage>
        <taxon>Eukaryota</taxon>
        <taxon>Metazoa</taxon>
        <taxon>Cnidaria</taxon>
        <taxon>Anthozoa</taxon>
        <taxon>Hexacorallia</taxon>
        <taxon>Scleractinia</taxon>
        <taxon>Astrocoeniina</taxon>
        <taxon>Acroporidae</taxon>
        <taxon>Acropora</taxon>
    </lineage>
</organism>
<evidence type="ECO:0000313" key="2">
    <source>
        <dbReference type="Proteomes" id="UP001249851"/>
    </source>
</evidence>
<dbReference type="EMBL" id="JARQWQ010000052">
    <property type="protein sequence ID" value="KAK2556998.1"/>
    <property type="molecule type" value="Genomic_DNA"/>
</dbReference>
<dbReference type="AlphaFoldDB" id="A0AAD9V0T6"/>
<dbReference type="Proteomes" id="UP001249851">
    <property type="component" value="Unassembled WGS sequence"/>
</dbReference>
<gene>
    <name evidence="1" type="ORF">P5673_020844</name>
</gene>
<accession>A0AAD9V0T6</accession>
<evidence type="ECO:0000313" key="1">
    <source>
        <dbReference type="EMBL" id="KAK2556998.1"/>
    </source>
</evidence>
<sequence>MISDLNNYDLNKIFVPWNHVGLRYAKITDRMGEDIGVLEGSHTKSGVPIEHLDYRYIEQCKNGKELEKILKVLR</sequence>
<reference evidence="1" key="1">
    <citation type="journal article" date="2023" name="G3 (Bethesda)">
        <title>Whole genome assembly and annotation of the endangered Caribbean coral Acropora cervicornis.</title>
        <authorList>
            <person name="Selwyn J.D."/>
            <person name="Vollmer S.V."/>
        </authorList>
    </citation>
    <scope>NUCLEOTIDE SEQUENCE</scope>
    <source>
        <strain evidence="1">K2</strain>
    </source>
</reference>